<dbReference type="GO" id="GO:2001070">
    <property type="term" value="F:starch binding"/>
    <property type="evidence" value="ECO:0007669"/>
    <property type="project" value="InterPro"/>
</dbReference>
<organism evidence="6 7">
    <name type="scientific">Populus alba x Populus x berolinensis</name>
    <dbReference type="NCBI Taxonomy" id="444605"/>
    <lineage>
        <taxon>Eukaryota</taxon>
        <taxon>Viridiplantae</taxon>
        <taxon>Streptophyta</taxon>
        <taxon>Embryophyta</taxon>
        <taxon>Tracheophyta</taxon>
        <taxon>Spermatophyta</taxon>
        <taxon>Magnoliopsida</taxon>
        <taxon>eudicotyledons</taxon>
        <taxon>Gunneridae</taxon>
        <taxon>Pentapetalae</taxon>
        <taxon>rosids</taxon>
        <taxon>fabids</taxon>
        <taxon>Malpighiales</taxon>
        <taxon>Salicaceae</taxon>
        <taxon>Saliceae</taxon>
        <taxon>Populus</taxon>
    </lineage>
</organism>
<dbReference type="NCBIfam" id="TIGR00756">
    <property type="entry name" value="PPR"/>
    <property type="match status" value="5"/>
</dbReference>
<dbReference type="InterPro" id="IPR046960">
    <property type="entry name" value="PPR_At4g14850-like_plant"/>
</dbReference>
<feature type="repeat" description="PPR" evidence="3">
    <location>
        <begin position="196"/>
        <end position="230"/>
    </location>
</feature>
<dbReference type="Pfam" id="PF00686">
    <property type="entry name" value="CBM_20"/>
    <property type="match status" value="1"/>
</dbReference>
<dbReference type="Pfam" id="PF14432">
    <property type="entry name" value="DYW_deaminase"/>
    <property type="match status" value="1"/>
</dbReference>
<evidence type="ECO:0000256" key="3">
    <source>
        <dbReference type="PROSITE-ProRule" id="PRU00708"/>
    </source>
</evidence>
<dbReference type="InterPro" id="IPR046849">
    <property type="entry name" value="E2_motif"/>
</dbReference>
<dbReference type="InterPro" id="IPR011990">
    <property type="entry name" value="TPR-like_helical_dom_sf"/>
</dbReference>
<dbReference type="Pfam" id="PF13041">
    <property type="entry name" value="PPR_2"/>
    <property type="match status" value="2"/>
</dbReference>
<sequence length="1216" mass="134821">MATLGNPLASVPISSNATLLTANNEQKSNPSTVPVLIDKCANKKHLKQLHAHMLRTGLFFDPPSATKLFTACALSSPSSLDYACKVFDQIPQPNLYTWNTLIRAFASSPRPIQGLLVFIQMLHESQRFPNSYTFPFVIKAATEVSSLLAGQAIHGMVMKASFGSDLFISNSLIHFYSSSGDLDSAYLVFSKIVEKDIVSWNSMISGFVQGGSPEEALQLFKRMKMENARPNRVTMVGVLSACAKKIDLEFGRWACDYIERNGIDINLILSNAMLDMYVKCGSLEDARRLFDKMEEKDIVSWTTMIDGYAKVGDYDAARRVFDVMPREDITAWNALISSYQQNGKPKEALAIFRELQLNKNTKPNEVTLASTLAACAQLGAMDLGGWIHVYIKKQGIKLNFHLTTSLIDMYSKCGHLEKALEVFYSVERRDVFVWSAMIAGLAMHGHGRAAIDLFSKMQETKVKPNAVTFTNLLCACSHSGLVDEGRLFFNQMRPVYGVVPGSKHYACMVDILGRAGCLEEAVELIEKMPIVPSASVWGALLGACRIYGNVELAEMACSRLLETDSNNHGAFVLLSNIYAKVGKWDCVSRLRQHMKVSGLEKEPGCSSIEVNGIIHEFLVGDNSHPLSTEIYSKLDEIVARIKSTGYVSDESHLLQFVEEEYMKAHALNLHSEKLAIAYGLIRMEPSQPIRIVKNLRVCGDCHSVAKLISKLYNRDILLRDRYRFHHFSGGNCSCMDYWASSLSKKEASCLDGISVFNCDAKQILKLGNYILGVILCTLCSLKMITLTNTDGLLEEIEELANIVTLGSLNLFTAGGFHFVLLNDEYKPLVDDSLSPDCRDGCSHILNLPLGSSALLRVQYLNCDSFFTRTINSFTCTIRSLLIPWSSQSVYNTPATFLTLQILNVSSSSTRPKLWPFCLLAMETLTGLYTKVFTKNNNKTLSPSRSAQLGRSDISFSQSPSLKRAHFDHLALCRRRDVPLLVMKSHPASNAEVLTGFETAVSGNQKITPGKTVHVKFQLQKECMFGEQFLLVGEDPMIGLWDPSNAIPLDWSEGHTWSVELDVRIDLTMQYKFILKRSTGEIVWQPGPDRIFKTWESSSSVVIAEDWENAGAQKIMEEQMINTPDLEPVGAGNVSLHGGEVMSDVNKDLMLSGHIACAEDKSNGKYEVVNGIAYPAEGHIINADIKLESGESFGSRKEVPVPAEYNSNLQEPSNHGG</sequence>
<gene>
    <name evidence="6" type="ORF">NC653_022773</name>
</gene>
<dbReference type="SMART" id="SM01065">
    <property type="entry name" value="CBM_2"/>
    <property type="match status" value="1"/>
</dbReference>
<dbReference type="PANTHER" id="PTHR47926">
    <property type="entry name" value="PENTATRICOPEPTIDE REPEAT-CONTAINING PROTEIN"/>
    <property type="match status" value="1"/>
</dbReference>
<dbReference type="FunFam" id="1.25.40.10:FF:000073">
    <property type="entry name" value="Pentatricopeptide repeat-containing protein chloroplastic"/>
    <property type="match status" value="1"/>
</dbReference>
<dbReference type="FunFam" id="1.25.40.10:FF:000557">
    <property type="entry name" value="Pentatricopeptide repeat-containing protein, chloroplastic"/>
    <property type="match status" value="1"/>
</dbReference>
<dbReference type="GO" id="GO:0003729">
    <property type="term" value="F:mRNA binding"/>
    <property type="evidence" value="ECO:0007669"/>
    <property type="project" value="UniProtKB-ARBA"/>
</dbReference>
<dbReference type="Gene3D" id="1.25.40.10">
    <property type="entry name" value="Tetratricopeptide repeat domain"/>
    <property type="match status" value="5"/>
</dbReference>
<dbReference type="FunFam" id="1.25.40.10:FF:002148">
    <property type="entry name" value="Pentatricopeptide repeat-containing protein At2g29760, chloroplastic"/>
    <property type="match status" value="1"/>
</dbReference>
<dbReference type="Pfam" id="PF20430">
    <property type="entry name" value="Eplus_motif"/>
    <property type="match status" value="1"/>
</dbReference>
<dbReference type="InterPro" id="IPR032867">
    <property type="entry name" value="DYW_dom"/>
</dbReference>
<feature type="repeat" description="PPR" evidence="3">
    <location>
        <begin position="266"/>
        <end position="296"/>
    </location>
</feature>
<evidence type="ECO:0000259" key="5">
    <source>
        <dbReference type="PROSITE" id="PS51166"/>
    </source>
</evidence>
<evidence type="ECO:0000256" key="4">
    <source>
        <dbReference type="SAM" id="MobiDB-lite"/>
    </source>
</evidence>
<dbReference type="FunFam" id="1.25.40.10:FF:000348">
    <property type="entry name" value="Pentatricopeptide repeat-containing protein chloroplastic"/>
    <property type="match status" value="1"/>
</dbReference>
<dbReference type="Gene3D" id="2.60.40.10">
    <property type="entry name" value="Immunoglobulins"/>
    <property type="match status" value="1"/>
</dbReference>
<dbReference type="InterPro" id="IPR002044">
    <property type="entry name" value="CBM20"/>
</dbReference>
<feature type="domain" description="CBM20" evidence="5">
    <location>
        <begin position="1006"/>
        <end position="1108"/>
    </location>
</feature>
<evidence type="ECO:0000313" key="7">
    <source>
        <dbReference type="Proteomes" id="UP001164929"/>
    </source>
</evidence>
<keyword evidence="2" id="KW-0677">Repeat</keyword>
<comment type="similarity">
    <text evidence="1">Belongs to the PPR family. PCMP-H subfamily.</text>
</comment>
<evidence type="ECO:0000256" key="2">
    <source>
        <dbReference type="ARBA" id="ARBA00022737"/>
    </source>
</evidence>
<feature type="repeat" description="PPR" evidence="3">
    <location>
        <begin position="430"/>
        <end position="464"/>
    </location>
</feature>
<dbReference type="SUPFAM" id="SSF48452">
    <property type="entry name" value="TPR-like"/>
    <property type="match status" value="1"/>
</dbReference>
<dbReference type="InterPro" id="IPR013784">
    <property type="entry name" value="Carb-bd-like_fold"/>
</dbReference>
<dbReference type="InterPro" id="IPR013783">
    <property type="entry name" value="Ig-like_fold"/>
</dbReference>
<feature type="region of interest" description="Disordered" evidence="4">
    <location>
        <begin position="1190"/>
        <end position="1216"/>
    </location>
</feature>
<dbReference type="GO" id="GO:0009451">
    <property type="term" value="P:RNA modification"/>
    <property type="evidence" value="ECO:0007669"/>
    <property type="project" value="InterPro"/>
</dbReference>
<dbReference type="InterPro" id="IPR046848">
    <property type="entry name" value="E_motif"/>
</dbReference>
<dbReference type="PANTHER" id="PTHR47926:SF452">
    <property type="entry name" value="PENTATRICOPEPTIDE REPEAT-CONTAINING PROTEIN"/>
    <property type="match status" value="1"/>
</dbReference>
<dbReference type="Pfam" id="PF01535">
    <property type="entry name" value="PPR"/>
    <property type="match status" value="4"/>
</dbReference>
<dbReference type="SUPFAM" id="SSF49452">
    <property type="entry name" value="Starch-binding domain-like"/>
    <property type="match status" value="1"/>
</dbReference>
<dbReference type="Proteomes" id="UP001164929">
    <property type="component" value="Chromosome 9"/>
</dbReference>
<evidence type="ECO:0000256" key="1">
    <source>
        <dbReference type="ARBA" id="ARBA00006643"/>
    </source>
</evidence>
<dbReference type="EMBL" id="JAQIZT010000009">
    <property type="protein sequence ID" value="KAJ6984590.1"/>
    <property type="molecule type" value="Genomic_DNA"/>
</dbReference>
<dbReference type="Pfam" id="PF20431">
    <property type="entry name" value="E_motif"/>
    <property type="match status" value="1"/>
</dbReference>
<dbReference type="InterPro" id="IPR002885">
    <property type="entry name" value="PPR_rpt"/>
</dbReference>
<proteinExistence type="inferred from homology"/>
<reference evidence="6" key="1">
    <citation type="journal article" date="2023" name="Mol. Ecol. Resour.">
        <title>Chromosome-level genome assembly of a triploid poplar Populus alba 'Berolinensis'.</title>
        <authorList>
            <person name="Chen S."/>
            <person name="Yu Y."/>
            <person name="Wang X."/>
            <person name="Wang S."/>
            <person name="Zhang T."/>
            <person name="Zhou Y."/>
            <person name="He R."/>
            <person name="Meng N."/>
            <person name="Wang Y."/>
            <person name="Liu W."/>
            <person name="Liu Z."/>
            <person name="Liu J."/>
            <person name="Guo Q."/>
            <person name="Huang H."/>
            <person name="Sederoff R.R."/>
            <person name="Wang G."/>
            <person name="Qu G."/>
            <person name="Chen S."/>
        </authorList>
    </citation>
    <scope>NUCLEOTIDE SEQUENCE</scope>
    <source>
        <strain evidence="6">SC-2020</strain>
    </source>
</reference>
<dbReference type="PROSITE" id="PS51375">
    <property type="entry name" value="PPR"/>
    <property type="match status" value="4"/>
</dbReference>
<feature type="compositionally biased region" description="Polar residues" evidence="4">
    <location>
        <begin position="1204"/>
        <end position="1216"/>
    </location>
</feature>
<accession>A0AAD6QB78</accession>
<evidence type="ECO:0000313" key="6">
    <source>
        <dbReference type="EMBL" id="KAJ6984590.1"/>
    </source>
</evidence>
<name>A0AAD6QB78_9ROSI</name>
<dbReference type="AlphaFoldDB" id="A0AAD6QB78"/>
<feature type="repeat" description="PPR" evidence="3">
    <location>
        <begin position="297"/>
        <end position="331"/>
    </location>
</feature>
<dbReference type="CDD" id="cd05467">
    <property type="entry name" value="CBM20"/>
    <property type="match status" value="1"/>
</dbReference>
<protein>
    <submittedName>
        <fullName evidence="6">Pentatricopeptide repeat-containing protein</fullName>
    </submittedName>
</protein>
<keyword evidence="7" id="KW-1185">Reference proteome</keyword>
<dbReference type="GO" id="GO:0008270">
    <property type="term" value="F:zinc ion binding"/>
    <property type="evidence" value="ECO:0007669"/>
    <property type="project" value="InterPro"/>
</dbReference>
<comment type="caution">
    <text evidence="6">The sequence shown here is derived from an EMBL/GenBank/DDBJ whole genome shotgun (WGS) entry which is preliminary data.</text>
</comment>
<dbReference type="PROSITE" id="PS51166">
    <property type="entry name" value="CBM20"/>
    <property type="match status" value="1"/>
</dbReference>